<dbReference type="EMBL" id="CAJNOR010000031">
    <property type="protein sequence ID" value="CAF0763230.1"/>
    <property type="molecule type" value="Genomic_DNA"/>
</dbReference>
<dbReference type="Proteomes" id="UP000663852">
    <property type="component" value="Unassembled WGS sequence"/>
</dbReference>
<protein>
    <submittedName>
        <fullName evidence="3">Uncharacterized protein</fullName>
    </submittedName>
</protein>
<proteinExistence type="predicted"/>
<feature type="region of interest" description="Disordered" evidence="1">
    <location>
        <begin position="282"/>
        <end position="324"/>
    </location>
</feature>
<comment type="caution">
    <text evidence="3">The sequence shown here is derived from an EMBL/GenBank/DDBJ whole genome shotgun (WGS) entry which is preliminary data.</text>
</comment>
<evidence type="ECO:0000313" key="4">
    <source>
        <dbReference type="EMBL" id="CAF1150681.1"/>
    </source>
</evidence>
<organism evidence="3 5">
    <name type="scientific">Adineta ricciae</name>
    <name type="common">Rotifer</name>
    <dbReference type="NCBI Taxonomy" id="249248"/>
    <lineage>
        <taxon>Eukaryota</taxon>
        <taxon>Metazoa</taxon>
        <taxon>Spiralia</taxon>
        <taxon>Gnathifera</taxon>
        <taxon>Rotifera</taxon>
        <taxon>Eurotatoria</taxon>
        <taxon>Bdelloidea</taxon>
        <taxon>Adinetida</taxon>
        <taxon>Adinetidae</taxon>
        <taxon>Adineta</taxon>
    </lineage>
</organism>
<accession>A0A813Q7V1</accession>
<dbReference type="EMBL" id="CAJNOJ010000119">
    <property type="protein sequence ID" value="CAF1150681.1"/>
    <property type="molecule type" value="Genomic_DNA"/>
</dbReference>
<dbReference type="Gene3D" id="1.20.1070.10">
    <property type="entry name" value="Rhodopsin 7-helix transmembrane proteins"/>
    <property type="match status" value="1"/>
</dbReference>
<keyword evidence="2" id="KW-1133">Transmembrane helix</keyword>
<dbReference type="OrthoDB" id="10046071at2759"/>
<reference evidence="3" key="1">
    <citation type="submission" date="2021-02" db="EMBL/GenBank/DDBJ databases">
        <authorList>
            <person name="Nowell W R."/>
        </authorList>
    </citation>
    <scope>NUCLEOTIDE SEQUENCE</scope>
</reference>
<keyword evidence="5" id="KW-1185">Reference proteome</keyword>
<keyword evidence="2" id="KW-0472">Membrane</keyword>
<dbReference type="AlphaFoldDB" id="A0A813Q7V1"/>
<gene>
    <name evidence="4" type="ORF">EDS130_LOCUS22595</name>
    <name evidence="3" type="ORF">XAT740_LOCUS1051</name>
</gene>
<name>A0A813Q7V1_ADIRI</name>
<feature type="compositionally biased region" description="Polar residues" evidence="1">
    <location>
        <begin position="295"/>
        <end position="312"/>
    </location>
</feature>
<feature type="compositionally biased region" description="Polar residues" evidence="1">
    <location>
        <begin position="1"/>
        <end position="12"/>
    </location>
</feature>
<feature type="region of interest" description="Disordered" evidence="1">
    <location>
        <begin position="1"/>
        <end position="37"/>
    </location>
</feature>
<feature type="region of interest" description="Disordered" evidence="1">
    <location>
        <begin position="55"/>
        <end position="82"/>
    </location>
</feature>
<keyword evidence="2" id="KW-0812">Transmembrane</keyword>
<evidence type="ECO:0000256" key="1">
    <source>
        <dbReference type="SAM" id="MobiDB-lite"/>
    </source>
</evidence>
<feature type="compositionally biased region" description="Low complexity" evidence="1">
    <location>
        <begin position="71"/>
        <end position="82"/>
    </location>
</feature>
<sequence>MNRNNPNDSQHGSQKRSRPHNPTRNNTNAQLLPPRKSMKTAVMFNTDTVGNTAGTYMTTTTAGQPIGPNHSSNSSTASRSSSEATYTSMTSPIILYKINLQANANARRTVLLLILLLSFYVLCWAPYNIFAWRHIYNAAGNSNQTEPLLHRSLAIDFNFTNSSMMESTHSSLQRFIYIHHSLYLLSMMSMCFSFIFYFSLNKQARHEFSYFIDCLCPRCTRKLSDDQKRQKTQTPGENIRRLHYDVRYQHYFAQNNPNLFVQPNGNQRVKTMRFNTHPVIIPPTSPPLDRHKATMRSNSLNPRRKTATQQRASHPYGHCIERRS</sequence>
<evidence type="ECO:0000313" key="5">
    <source>
        <dbReference type="Proteomes" id="UP000663828"/>
    </source>
</evidence>
<evidence type="ECO:0000256" key="2">
    <source>
        <dbReference type="SAM" id="Phobius"/>
    </source>
</evidence>
<feature type="transmembrane region" description="Helical" evidence="2">
    <location>
        <begin position="110"/>
        <end position="127"/>
    </location>
</feature>
<dbReference type="Proteomes" id="UP000663828">
    <property type="component" value="Unassembled WGS sequence"/>
</dbReference>
<dbReference type="SUPFAM" id="SSF81321">
    <property type="entry name" value="Family A G protein-coupled receptor-like"/>
    <property type="match status" value="1"/>
</dbReference>
<feature type="transmembrane region" description="Helical" evidence="2">
    <location>
        <begin position="175"/>
        <end position="200"/>
    </location>
</feature>
<evidence type="ECO:0000313" key="3">
    <source>
        <dbReference type="EMBL" id="CAF0763230.1"/>
    </source>
</evidence>